<keyword evidence="1" id="KW-0472">Membrane</keyword>
<keyword evidence="3" id="KW-1185">Reference proteome</keyword>
<proteinExistence type="predicted"/>
<dbReference type="Proteomes" id="UP000325787">
    <property type="component" value="Chromosome"/>
</dbReference>
<feature type="transmembrane region" description="Helical" evidence="1">
    <location>
        <begin position="22"/>
        <end position="43"/>
    </location>
</feature>
<reference evidence="3" key="1">
    <citation type="journal article" date="2021" name="Curr. Microbiol.">
        <title>Complete genome of nocamycin-producing strain Saccharothrix syringae NRRL B-16468 reveals the biosynthetic potential for secondary metabolites.</title>
        <authorList>
            <person name="Mo X."/>
            <person name="Yang S."/>
        </authorList>
    </citation>
    <scope>NUCLEOTIDE SEQUENCE [LARGE SCALE GENOMIC DNA]</scope>
    <source>
        <strain evidence="3">ATCC 51364 / DSM 43886 / JCM 6844 / KCTC 9398 / NBRC 14523 / NRRL B-16468 / INA 2240</strain>
    </source>
</reference>
<keyword evidence="1" id="KW-0812">Transmembrane</keyword>
<gene>
    <name evidence="2" type="ORF">EKG83_20455</name>
</gene>
<dbReference type="InterPro" id="IPR010773">
    <property type="entry name" value="Mycophage_PG1_Gp7"/>
</dbReference>
<evidence type="ECO:0000313" key="2">
    <source>
        <dbReference type="EMBL" id="QFZ19491.1"/>
    </source>
</evidence>
<organism evidence="2 3">
    <name type="scientific">Saccharothrix syringae</name>
    <name type="common">Nocardiopsis syringae</name>
    <dbReference type="NCBI Taxonomy" id="103733"/>
    <lineage>
        <taxon>Bacteria</taxon>
        <taxon>Bacillati</taxon>
        <taxon>Actinomycetota</taxon>
        <taxon>Actinomycetes</taxon>
        <taxon>Pseudonocardiales</taxon>
        <taxon>Pseudonocardiaceae</taxon>
        <taxon>Saccharothrix</taxon>
    </lineage>
</organism>
<sequence>MSIARSFERVRTAYSNGERRPLAGYLSAMGSYAALVGAAALIGRRTGARLPERVSAGDVALLSMATHKASRLLTKSSVTAALRAPFTRYEEPAGVAEVNESVRGDGVRHAVGELVTCPFCSGVWIATALTAGHVLAPRATRLAMTALTAVGTSDWLHLGYEAAKRHLARD</sequence>
<name>A0A5Q0GZR2_SACSY</name>
<dbReference type="Pfam" id="PF07098">
    <property type="entry name" value="DUF1360"/>
    <property type="match status" value="1"/>
</dbReference>
<keyword evidence="1" id="KW-1133">Transmembrane helix</keyword>
<dbReference type="EMBL" id="CP034550">
    <property type="protein sequence ID" value="QFZ19491.1"/>
    <property type="molecule type" value="Genomic_DNA"/>
</dbReference>
<dbReference type="OrthoDB" id="4722315at2"/>
<accession>A0A5Q0GZR2</accession>
<evidence type="ECO:0000313" key="3">
    <source>
        <dbReference type="Proteomes" id="UP000325787"/>
    </source>
</evidence>
<protein>
    <submittedName>
        <fullName evidence="2">DUF1360 domain-containing protein</fullName>
    </submittedName>
</protein>
<dbReference type="KEGG" id="ssyi:EKG83_20455"/>
<dbReference type="AlphaFoldDB" id="A0A5Q0GZR2"/>
<dbReference type="RefSeq" id="WP_033431711.1">
    <property type="nucleotide sequence ID" value="NZ_CP034550.1"/>
</dbReference>
<evidence type="ECO:0000256" key="1">
    <source>
        <dbReference type="SAM" id="Phobius"/>
    </source>
</evidence>